<proteinExistence type="predicted"/>
<evidence type="ECO:0000256" key="2">
    <source>
        <dbReference type="ARBA" id="ARBA00030119"/>
    </source>
</evidence>
<keyword evidence="1" id="KW-0560">Oxidoreductase</keyword>
<evidence type="ECO:0000256" key="6">
    <source>
        <dbReference type="ARBA" id="ARBA00049578"/>
    </source>
</evidence>
<evidence type="ECO:0000313" key="11">
    <source>
        <dbReference type="EMBL" id="EAR09130.1"/>
    </source>
</evidence>
<comment type="function">
    <text evidence="6">Involved in pyrimidine base degradation. Catalyzes physiologically the reduction of uracil to 5,6-dihydrouracil (DHU) by using NADH as a specific cosubstrate. It also catalyzes the reverse reaction and the reduction of thymine to 5,6-dihydrothymine (DHT).</text>
</comment>
<dbReference type="Proteomes" id="UP000005953">
    <property type="component" value="Unassembled WGS sequence"/>
</dbReference>
<reference evidence="11 12" key="1">
    <citation type="submission" date="2006-02" db="EMBL/GenBank/DDBJ databases">
        <authorList>
            <person name="Pinhassi J."/>
            <person name="Pedros-Alio C."/>
            <person name="Ferriera S."/>
            <person name="Johnson J."/>
            <person name="Kravitz S."/>
            <person name="Halpern A."/>
            <person name="Remington K."/>
            <person name="Beeson K."/>
            <person name="Tran B."/>
            <person name="Rogers Y.-H."/>
            <person name="Friedman R."/>
            <person name="Venter J.C."/>
        </authorList>
    </citation>
    <scope>NUCLEOTIDE SEQUENCE [LARGE SCALE GENOMIC DNA]</scope>
    <source>
        <strain evidence="11 12">MED297</strain>
    </source>
</reference>
<dbReference type="SUPFAM" id="SSF46548">
    <property type="entry name" value="alpha-helical ferredoxin"/>
    <property type="match status" value="1"/>
</dbReference>
<dbReference type="AlphaFoldDB" id="A4BFN5"/>
<dbReference type="SUPFAM" id="SSF51971">
    <property type="entry name" value="Nucleotide-binding domain"/>
    <property type="match status" value="1"/>
</dbReference>
<dbReference type="EMBL" id="AAOE01000013">
    <property type="protein sequence ID" value="EAR09130.1"/>
    <property type="molecule type" value="Genomic_DNA"/>
</dbReference>
<evidence type="ECO:0000256" key="4">
    <source>
        <dbReference type="ARBA" id="ARBA00047685"/>
    </source>
</evidence>
<dbReference type="PRINTS" id="PR00419">
    <property type="entry name" value="ADXRDTASE"/>
</dbReference>
<evidence type="ECO:0000256" key="1">
    <source>
        <dbReference type="ARBA" id="ARBA00023002"/>
    </source>
</evidence>
<dbReference type="InterPro" id="IPR023753">
    <property type="entry name" value="FAD/NAD-binding_dom"/>
</dbReference>
<evidence type="ECO:0000256" key="5">
    <source>
        <dbReference type="ARBA" id="ARBA00048792"/>
    </source>
</evidence>
<feature type="domain" description="Dihydroprymidine dehydrogenase" evidence="10">
    <location>
        <begin position="60"/>
        <end position="165"/>
    </location>
</feature>
<name>A4BFN5_9GAMM</name>
<keyword evidence="12" id="KW-1185">Reference proteome</keyword>
<sequence length="489" mass="53331">MFRTNKLNRLNLLTIWSKGWHTRCKNNRTKNWLGMREKTVMNSITAVPNTPSENALDELFKDINPALTSRQASFEASRCYYCYDAPCVKACPSDIDIPSFIASIHNEDLEGAAKTIYSENILGGSCARVCPTEILCEQACVRNDEAECAPVLIGLLQRHATDQAEFSEHPISRAPTTGKRIAVIGGGPAGLSCAHRLASLGHEVDVFEAQSKAGGLNEYGIAKYKLTQNFAQKEVDFILGIGGITLHTNKALGQDIHLEDLSEKYDSVFLGIGLQGTRQLNLDGEDHPAVHNAVDFIKALRQAKHTEDLSVPKKHAIVIGAGNTAIDIACQLKRLGTEEVTLVYRRGTEQMSATGHEQQIAKDHEVRIKTWSRPDALTFDDNNTLTSMTFVKTTLVDGKLTDTEETFTLPCEAVFKAVGQTLVTPENEPGLPQVTSGKFQVDASFLSSLANVYVGGDCTTVGEDLTVEAVQQGKKAALAIHTALMSEEK</sequence>
<evidence type="ECO:0000313" key="12">
    <source>
        <dbReference type="Proteomes" id="UP000005953"/>
    </source>
</evidence>
<dbReference type="Pfam" id="PF14691">
    <property type="entry name" value="Fer4_20"/>
    <property type="match status" value="1"/>
</dbReference>
<dbReference type="EC" id="1.3.1.1" evidence="8"/>
<evidence type="ECO:0000259" key="10">
    <source>
        <dbReference type="Pfam" id="PF14691"/>
    </source>
</evidence>
<dbReference type="STRING" id="314283.MED297_17348"/>
<evidence type="ECO:0000256" key="7">
    <source>
        <dbReference type="ARBA" id="ARBA00049714"/>
    </source>
</evidence>
<dbReference type="HOGENOM" id="CLU_000422_3_3_6"/>
<dbReference type="GO" id="GO:0004159">
    <property type="term" value="F:dihydropyrimidine dehydrogenase (NAD+) activity"/>
    <property type="evidence" value="ECO:0007669"/>
    <property type="project" value="UniProtKB-EC"/>
</dbReference>
<accession>A4BFN5</accession>
<evidence type="ECO:0000256" key="8">
    <source>
        <dbReference type="ARBA" id="ARBA00049728"/>
    </source>
</evidence>
<comment type="catalytic activity">
    <reaction evidence="4">
        <text>5,6-dihydrothymine + NAD(+) = thymine + NADH + H(+)</text>
        <dbReference type="Rhea" id="RHEA:28791"/>
        <dbReference type="ChEBI" id="CHEBI:15378"/>
        <dbReference type="ChEBI" id="CHEBI:17821"/>
        <dbReference type="ChEBI" id="CHEBI:27468"/>
        <dbReference type="ChEBI" id="CHEBI:57540"/>
        <dbReference type="ChEBI" id="CHEBI:57945"/>
        <dbReference type="EC" id="1.3.1.1"/>
    </reaction>
</comment>
<dbReference type="PANTHER" id="PTHR43073:SF2">
    <property type="entry name" value="DIHYDROPYRIMIDINE DEHYDROGENASE [NADP(+)]"/>
    <property type="match status" value="1"/>
</dbReference>
<organism evidence="11 12">
    <name type="scientific">Reinekea blandensis MED297</name>
    <dbReference type="NCBI Taxonomy" id="314283"/>
    <lineage>
        <taxon>Bacteria</taxon>
        <taxon>Pseudomonadati</taxon>
        <taxon>Pseudomonadota</taxon>
        <taxon>Gammaproteobacteria</taxon>
        <taxon>Oceanospirillales</taxon>
        <taxon>Saccharospirillaceae</taxon>
        <taxon>Reinekea</taxon>
    </lineage>
</organism>
<dbReference type="InterPro" id="IPR036188">
    <property type="entry name" value="FAD/NAD-bd_sf"/>
</dbReference>
<dbReference type="PANTHER" id="PTHR43073">
    <property type="entry name" value="DIHYDROPYRIMIDINE DEHYDROGENASE [NADP(+)]"/>
    <property type="match status" value="1"/>
</dbReference>
<gene>
    <name evidence="11" type="ORF">MED297_17348</name>
</gene>
<dbReference type="GO" id="GO:0051536">
    <property type="term" value="F:iron-sulfur cluster binding"/>
    <property type="evidence" value="ECO:0007669"/>
    <property type="project" value="InterPro"/>
</dbReference>
<dbReference type="InterPro" id="IPR028261">
    <property type="entry name" value="DPD_II"/>
</dbReference>
<protein>
    <recommendedName>
        <fullName evidence="8">dihydrouracil dehydrogenase (NAD(+))</fullName>
        <ecNumber evidence="8">1.3.1.1</ecNumber>
    </recommendedName>
    <alternativeName>
        <fullName evidence="3">Dihydrothymine dehydrogenase</fullName>
    </alternativeName>
    <alternativeName>
        <fullName evidence="2">Dihydrouracil dehydrogenase</fullName>
    </alternativeName>
</protein>
<dbReference type="InterPro" id="IPR009051">
    <property type="entry name" value="Helical_ferredxn"/>
</dbReference>
<comment type="catalytic activity">
    <reaction evidence="5">
        <text>5,6-dihydrouracil + NAD(+) = uracil + NADH + H(+)</text>
        <dbReference type="Rhea" id="RHEA:20189"/>
        <dbReference type="ChEBI" id="CHEBI:15378"/>
        <dbReference type="ChEBI" id="CHEBI:15901"/>
        <dbReference type="ChEBI" id="CHEBI:17568"/>
        <dbReference type="ChEBI" id="CHEBI:57540"/>
        <dbReference type="ChEBI" id="CHEBI:57945"/>
        <dbReference type="EC" id="1.3.1.1"/>
    </reaction>
</comment>
<feature type="domain" description="FAD/NAD(P)-binding" evidence="9">
    <location>
        <begin position="180"/>
        <end position="473"/>
    </location>
</feature>
<evidence type="ECO:0000259" key="9">
    <source>
        <dbReference type="Pfam" id="PF07992"/>
    </source>
</evidence>
<comment type="subunit">
    <text evidence="7">Heterotetramer of 2 PreA and 2 PreT subunits.</text>
</comment>
<dbReference type="Pfam" id="PF07992">
    <property type="entry name" value="Pyr_redox_2"/>
    <property type="match status" value="1"/>
</dbReference>
<dbReference type="Gene3D" id="1.10.1060.10">
    <property type="entry name" value="Alpha-helical ferredoxin"/>
    <property type="match status" value="1"/>
</dbReference>
<evidence type="ECO:0000256" key="3">
    <source>
        <dbReference type="ARBA" id="ARBA00032722"/>
    </source>
</evidence>
<dbReference type="Gene3D" id="3.50.50.60">
    <property type="entry name" value="FAD/NAD(P)-binding domain"/>
    <property type="match status" value="2"/>
</dbReference>
<comment type="caution">
    <text evidence="11">The sequence shown here is derived from an EMBL/GenBank/DDBJ whole genome shotgun (WGS) entry which is preliminary data.</text>
</comment>